<reference evidence="1 2" key="1">
    <citation type="submission" date="2014-07" db="EMBL/GenBank/DDBJ databases">
        <authorList>
            <person name="McCorrison J."/>
            <person name="Sanka R."/>
            <person name="Torralba M."/>
            <person name="Gillis M."/>
            <person name="Haft D.H."/>
            <person name="Methe B."/>
            <person name="Sutton G."/>
            <person name="Nelson K.E."/>
        </authorList>
    </citation>
    <scope>NUCLEOTIDE SEQUENCE [LARGE SCALE GENOMIC DNA]</scope>
    <source>
        <strain evidence="1 2">DNF00882</strain>
    </source>
</reference>
<comment type="caution">
    <text evidence="1">The sequence shown here is derived from an EMBL/GenBank/DDBJ whole genome shotgun (WGS) entry which is preliminary data.</text>
</comment>
<sequence length="302" mass="36218">MMKFKILQRISQSIFHVYNRKDLTSWDIASQQHLPIYGVYHIMLDEGWETLAQDQLKSLKESGLLEATTKLFVSCITPNEAMVEKLKQVLNSEKVEIIASSVNPKKYEYPALQYIKELSLREDSLIYYFHSKGISYQSLETHDRLFLSFQRKIEAWRKMLEYFVFHKWKVAVNVLSNGYDTYSCYRWPPQNYTMYSGSFWWATAAHIRRLPDFNSEIISANRFYSEIWLFEEEHQQFSAFDTIADLYFVRIPNSIYMDGVPRLFDKLQFSIVYNLRKIEKHIFHYNYKKVCQQRFQKLKAKI</sequence>
<evidence type="ECO:0000313" key="2">
    <source>
        <dbReference type="Proteomes" id="UP000029538"/>
    </source>
</evidence>
<gene>
    <name evidence="1" type="ORF">HMPREF0654_09405</name>
</gene>
<dbReference type="AlphaFoldDB" id="A0A096ANW9"/>
<accession>A0A096ANW9</accession>
<name>A0A096ANW9_9BACT</name>
<dbReference type="Proteomes" id="UP000029538">
    <property type="component" value="Unassembled WGS sequence"/>
</dbReference>
<dbReference type="EMBL" id="JRNR01000099">
    <property type="protein sequence ID" value="KGF48391.1"/>
    <property type="molecule type" value="Genomic_DNA"/>
</dbReference>
<protein>
    <submittedName>
        <fullName evidence="1">Uncharacterized protein</fullName>
    </submittedName>
</protein>
<proteinExistence type="predicted"/>
<evidence type="ECO:0000313" key="1">
    <source>
        <dbReference type="EMBL" id="KGF48391.1"/>
    </source>
</evidence>
<organism evidence="1 2">
    <name type="scientific">Prevotella disiens DNF00882</name>
    <dbReference type="NCBI Taxonomy" id="1401075"/>
    <lineage>
        <taxon>Bacteria</taxon>
        <taxon>Pseudomonadati</taxon>
        <taxon>Bacteroidota</taxon>
        <taxon>Bacteroidia</taxon>
        <taxon>Bacteroidales</taxon>
        <taxon>Prevotellaceae</taxon>
        <taxon>Prevotella</taxon>
    </lineage>
</organism>